<keyword evidence="6 7" id="KW-0472">Membrane</keyword>
<evidence type="ECO:0000313" key="10">
    <source>
        <dbReference type="Proteomes" id="UP000283128"/>
    </source>
</evidence>
<dbReference type="PANTHER" id="PTHR43045:SF2">
    <property type="entry name" value="INNER MEMBRANE METABOLITE TRANSPORT PROTEIN YHJE"/>
    <property type="match status" value="1"/>
</dbReference>
<dbReference type="InterPro" id="IPR011701">
    <property type="entry name" value="MFS"/>
</dbReference>
<feature type="transmembrane region" description="Helical" evidence="7">
    <location>
        <begin position="230"/>
        <end position="247"/>
    </location>
</feature>
<dbReference type="InterPro" id="IPR036259">
    <property type="entry name" value="MFS_trans_sf"/>
</dbReference>
<evidence type="ECO:0000259" key="8">
    <source>
        <dbReference type="PROSITE" id="PS50850"/>
    </source>
</evidence>
<dbReference type="Proteomes" id="UP000283128">
    <property type="component" value="Unassembled WGS sequence"/>
</dbReference>
<keyword evidence="10" id="KW-1185">Reference proteome</keyword>
<evidence type="ECO:0000313" key="9">
    <source>
        <dbReference type="EMBL" id="RVU29150.1"/>
    </source>
</evidence>
<dbReference type="GO" id="GO:0022857">
    <property type="term" value="F:transmembrane transporter activity"/>
    <property type="evidence" value="ECO:0007669"/>
    <property type="project" value="InterPro"/>
</dbReference>
<proteinExistence type="predicted"/>
<sequence length="433" mass="45824">MGRRAGIAAFIGTTIEWYDFYIFGTASAIVLGKLFFPEVSPAVGVLASFATFWIGFVARPLGSIVFGHLGDRIGRKNTLIATLLLMGVATAGMGLLPTYHAVGVLAPVLLVLLRVVQGVAVGGEWGGAVLIATEHTERRRGFLFGAFAQQGSPTGQILAVLAFTAVSQLPDAAFVTWGWRLPFLASALLVIVGLIVRMRIQESPELLRLKETDQVARLPLVELLRTHRTTVALGLAASVVAYVASYLKNTFALSWATNDLGMSRDSMLTIILLATVAQFVAQPFGAVLGSRWNTRKVVTVLLILEIPAMPLLFWLISTRSFGLTLLGMVIATLPHVMFYALLAGMLAQAFPARVRYTGISVSYSAAGMLFGGGTPLIGQALLTATGSIVPVVAFAVLMVLLSLFGARALLARTAAAEGRDATAAGATQQPAAL</sequence>
<dbReference type="Pfam" id="PF00083">
    <property type="entry name" value="Sugar_tr"/>
    <property type="match status" value="1"/>
</dbReference>
<evidence type="ECO:0000256" key="7">
    <source>
        <dbReference type="SAM" id="Phobius"/>
    </source>
</evidence>
<dbReference type="OrthoDB" id="9066401at2"/>
<gene>
    <name evidence="9" type="ORF">EOT10_03040</name>
</gene>
<feature type="transmembrane region" description="Helical" evidence="7">
    <location>
        <begin position="297"/>
        <end position="317"/>
    </location>
</feature>
<evidence type="ECO:0000256" key="2">
    <source>
        <dbReference type="ARBA" id="ARBA00022448"/>
    </source>
</evidence>
<dbReference type="GO" id="GO:0005886">
    <property type="term" value="C:plasma membrane"/>
    <property type="evidence" value="ECO:0007669"/>
    <property type="project" value="UniProtKB-SubCell"/>
</dbReference>
<dbReference type="AlphaFoldDB" id="A0A3S2Z5D8"/>
<evidence type="ECO:0000256" key="4">
    <source>
        <dbReference type="ARBA" id="ARBA00022692"/>
    </source>
</evidence>
<feature type="domain" description="Major facilitator superfamily (MFS) profile" evidence="8">
    <location>
        <begin position="5"/>
        <end position="410"/>
    </location>
</feature>
<comment type="subcellular location">
    <subcellularLocation>
        <location evidence="1">Cell membrane</location>
        <topology evidence="1">Multi-pass membrane protein</topology>
    </subcellularLocation>
</comment>
<feature type="transmembrane region" description="Helical" evidence="7">
    <location>
        <begin position="388"/>
        <end position="410"/>
    </location>
</feature>
<name>A0A3S2Z5D8_9ACTN</name>
<dbReference type="PANTHER" id="PTHR43045">
    <property type="entry name" value="SHIKIMATE TRANSPORTER"/>
    <property type="match status" value="1"/>
</dbReference>
<keyword evidence="3" id="KW-1003">Cell membrane</keyword>
<dbReference type="InterPro" id="IPR020846">
    <property type="entry name" value="MFS_dom"/>
</dbReference>
<evidence type="ECO:0000256" key="3">
    <source>
        <dbReference type="ARBA" id="ARBA00022475"/>
    </source>
</evidence>
<feature type="transmembrane region" description="Helical" evidence="7">
    <location>
        <begin position="78"/>
        <end position="99"/>
    </location>
</feature>
<keyword evidence="4 7" id="KW-0812">Transmembrane</keyword>
<feature type="transmembrane region" description="Helical" evidence="7">
    <location>
        <begin position="42"/>
        <end position="66"/>
    </location>
</feature>
<dbReference type="Gene3D" id="1.20.1250.20">
    <property type="entry name" value="MFS general substrate transporter like domains"/>
    <property type="match status" value="2"/>
</dbReference>
<evidence type="ECO:0000256" key="6">
    <source>
        <dbReference type="ARBA" id="ARBA00023136"/>
    </source>
</evidence>
<dbReference type="PROSITE" id="PS50850">
    <property type="entry name" value="MFS"/>
    <property type="match status" value="1"/>
</dbReference>
<dbReference type="SUPFAM" id="SSF103473">
    <property type="entry name" value="MFS general substrate transporter"/>
    <property type="match status" value="1"/>
</dbReference>
<feature type="transmembrane region" description="Helical" evidence="7">
    <location>
        <begin position="177"/>
        <end position="196"/>
    </location>
</feature>
<evidence type="ECO:0000256" key="5">
    <source>
        <dbReference type="ARBA" id="ARBA00022989"/>
    </source>
</evidence>
<reference evidence="9 10" key="1">
    <citation type="submission" date="2019-01" db="EMBL/GenBank/DDBJ databases">
        <title>Genome sequences of Streptomyces and Rhizobium isolates collected from root and soil.</title>
        <authorList>
            <person name="Chhettri S."/>
            <person name="Sevigny J.L."/>
            <person name="Sen A."/>
            <person name="Ennis N."/>
            <person name="Tisa L."/>
        </authorList>
    </citation>
    <scope>NUCLEOTIDE SEQUENCE [LARGE SCALE GENOMIC DNA]</scope>
    <source>
        <strain evidence="9 10">San01</strain>
    </source>
</reference>
<dbReference type="EMBL" id="RZYA01000001">
    <property type="protein sequence ID" value="RVU29150.1"/>
    <property type="molecule type" value="Genomic_DNA"/>
</dbReference>
<feature type="transmembrane region" description="Helical" evidence="7">
    <location>
        <begin position="105"/>
        <end position="130"/>
    </location>
</feature>
<feature type="transmembrane region" description="Helical" evidence="7">
    <location>
        <begin position="142"/>
        <end position="165"/>
    </location>
</feature>
<feature type="transmembrane region" description="Helical" evidence="7">
    <location>
        <begin position="267"/>
        <end position="290"/>
    </location>
</feature>
<evidence type="ECO:0000256" key="1">
    <source>
        <dbReference type="ARBA" id="ARBA00004651"/>
    </source>
</evidence>
<dbReference type="Pfam" id="PF07690">
    <property type="entry name" value="MFS_1"/>
    <property type="match status" value="1"/>
</dbReference>
<feature type="transmembrane region" description="Helical" evidence="7">
    <location>
        <begin position="359"/>
        <end position="382"/>
    </location>
</feature>
<dbReference type="InterPro" id="IPR005828">
    <property type="entry name" value="MFS_sugar_transport-like"/>
</dbReference>
<keyword evidence="2" id="KW-0813">Transport</keyword>
<comment type="caution">
    <text evidence="9">The sequence shown here is derived from an EMBL/GenBank/DDBJ whole genome shotgun (WGS) entry which is preliminary data.</text>
</comment>
<feature type="transmembrane region" description="Helical" evidence="7">
    <location>
        <begin position="323"/>
        <end position="347"/>
    </location>
</feature>
<keyword evidence="5 7" id="KW-1133">Transmembrane helix</keyword>
<protein>
    <submittedName>
        <fullName evidence="9">MFS transporter</fullName>
    </submittedName>
</protein>
<organism evidence="9 10">
    <name type="scientific">Streptomyces antnestii</name>
    <dbReference type="NCBI Taxonomy" id="2494256"/>
    <lineage>
        <taxon>Bacteria</taxon>
        <taxon>Bacillati</taxon>
        <taxon>Actinomycetota</taxon>
        <taxon>Actinomycetes</taxon>
        <taxon>Kitasatosporales</taxon>
        <taxon>Streptomycetaceae</taxon>
        <taxon>Streptomyces</taxon>
    </lineage>
</organism>
<accession>A0A3S2Z5D8</accession>